<feature type="non-terminal residue" evidence="1">
    <location>
        <position position="42"/>
    </location>
</feature>
<accession>J4V700</accession>
<protein>
    <submittedName>
        <fullName evidence="1">Uncharacterized protein</fullName>
    </submittedName>
</protein>
<evidence type="ECO:0000313" key="2">
    <source>
        <dbReference type="Proteomes" id="UP000010116"/>
    </source>
</evidence>
<dbReference type="Proteomes" id="UP000010116">
    <property type="component" value="Unassembled WGS sequence"/>
</dbReference>
<sequence length="42" mass="4540">MVSIQKISKNSFGVYIKPNSSLTGAYRTIFISSIAFICIGIA</sequence>
<organism evidence="1 2">
    <name type="scientific">SAR86 cluster bacterium SAR86B</name>
    <dbReference type="NCBI Taxonomy" id="1123867"/>
    <lineage>
        <taxon>Bacteria</taxon>
        <taxon>Pseudomonadati</taxon>
        <taxon>Pseudomonadota</taxon>
        <taxon>Gammaproteobacteria</taxon>
        <taxon>SAR86 cluster</taxon>
    </lineage>
</organism>
<name>J4V700_9GAMM</name>
<dbReference type="EMBL" id="JH611158">
    <property type="protein sequence ID" value="EJP74157.1"/>
    <property type="molecule type" value="Genomic_DNA"/>
</dbReference>
<dbReference type="AlphaFoldDB" id="J4V700"/>
<reference evidence="1 2" key="1">
    <citation type="journal article" date="2012" name="ISME J.">
        <title>Genomic insights to SAR86, an abundant and uncultivated marine bacterial lineage.</title>
        <authorList>
            <person name="Dupont C.L."/>
            <person name="Rusch D.B."/>
            <person name="Yooseph S."/>
            <person name="Lombardo M.J."/>
            <person name="Richter R.A."/>
            <person name="Valas R."/>
            <person name="Novotny M."/>
            <person name="Yee-Greenbaum J."/>
            <person name="Selengut J.D."/>
            <person name="Haft D.H."/>
            <person name="Halpern A.L."/>
            <person name="Lasken R.S."/>
            <person name="Nealson K."/>
            <person name="Friedman R."/>
            <person name="Venter J.C."/>
        </authorList>
    </citation>
    <scope>NUCLEOTIDE SEQUENCE [LARGE SCALE GENOMIC DNA]</scope>
</reference>
<proteinExistence type="predicted"/>
<dbReference type="HOGENOM" id="CLU_3262745_0_0_6"/>
<gene>
    <name evidence="1" type="ORF">NT02SARS_1900</name>
</gene>
<evidence type="ECO:0000313" key="1">
    <source>
        <dbReference type="EMBL" id="EJP74157.1"/>
    </source>
</evidence>